<proteinExistence type="predicted"/>
<dbReference type="Proteomes" id="UP001497516">
    <property type="component" value="Chromosome 1"/>
</dbReference>
<protein>
    <submittedName>
        <fullName evidence="1">Uncharacterized protein</fullName>
    </submittedName>
</protein>
<name>A0AAV2CG30_9ROSI</name>
<accession>A0AAV2CG30</accession>
<sequence>MEQCRDLLGQWGKRAFPNFRHQRRKITRALRMLEMAHKTVLEQRRVLESGLEELEANEEEYWEQRIRVDYLRGGDKNTQFFHRKAFARRKRNTIKKTQK</sequence>
<evidence type="ECO:0000313" key="1">
    <source>
        <dbReference type="EMBL" id="CAL1355497.1"/>
    </source>
</evidence>
<evidence type="ECO:0000313" key="2">
    <source>
        <dbReference type="Proteomes" id="UP001497516"/>
    </source>
</evidence>
<keyword evidence="2" id="KW-1185">Reference proteome</keyword>
<dbReference type="AlphaFoldDB" id="A0AAV2CG30"/>
<organism evidence="1 2">
    <name type="scientific">Linum trigynum</name>
    <dbReference type="NCBI Taxonomy" id="586398"/>
    <lineage>
        <taxon>Eukaryota</taxon>
        <taxon>Viridiplantae</taxon>
        <taxon>Streptophyta</taxon>
        <taxon>Embryophyta</taxon>
        <taxon>Tracheophyta</taxon>
        <taxon>Spermatophyta</taxon>
        <taxon>Magnoliopsida</taxon>
        <taxon>eudicotyledons</taxon>
        <taxon>Gunneridae</taxon>
        <taxon>Pentapetalae</taxon>
        <taxon>rosids</taxon>
        <taxon>fabids</taxon>
        <taxon>Malpighiales</taxon>
        <taxon>Linaceae</taxon>
        <taxon>Linum</taxon>
    </lineage>
</organism>
<reference evidence="1 2" key="1">
    <citation type="submission" date="2024-04" db="EMBL/GenBank/DDBJ databases">
        <authorList>
            <person name="Fracassetti M."/>
        </authorList>
    </citation>
    <scope>NUCLEOTIDE SEQUENCE [LARGE SCALE GENOMIC DNA]</scope>
</reference>
<gene>
    <name evidence="1" type="ORF">LTRI10_LOCUS3256</name>
</gene>
<dbReference type="EMBL" id="OZ034813">
    <property type="protein sequence ID" value="CAL1355497.1"/>
    <property type="molecule type" value="Genomic_DNA"/>
</dbReference>